<evidence type="ECO:0000313" key="3">
    <source>
        <dbReference type="EMBL" id="MBM9469358.1"/>
    </source>
</evidence>
<dbReference type="EMBL" id="JAERWK010000026">
    <property type="protein sequence ID" value="MBM9469358.1"/>
    <property type="molecule type" value="Genomic_DNA"/>
</dbReference>
<sequence length="269" mass="29914">MLSVLLVVAGCSSPSPRAVPAEPGWSRSPSGLSMPTESPQDWDLLFTDDFDRDEVGGDWGVYSGSPGGDPYSHWDPDQVRVADGLLTLHGSQDDDEQWVTGGVSNWPVSQTYGKWEVRFRADPSDEVTFHFLLWPKSDQWPPEIDFLEDFGGDRTEVSSFLHYRESDGDRNRKQWQLSGTDFSQWHTAGVEWMPGSVKFLVDGEVWAETTEQQAGIVPDEPMWLGLQAQSGGCQRKIDYGYPDCPIVGVPDTADVQIDWVAVYAPASLP</sequence>
<organism evidence="3 4">
    <name type="scientific">Nakamurella leprariae</name>
    <dbReference type="NCBI Taxonomy" id="2803911"/>
    <lineage>
        <taxon>Bacteria</taxon>
        <taxon>Bacillati</taxon>
        <taxon>Actinomycetota</taxon>
        <taxon>Actinomycetes</taxon>
        <taxon>Nakamurellales</taxon>
        <taxon>Nakamurellaceae</taxon>
        <taxon>Nakamurella</taxon>
    </lineage>
</organism>
<dbReference type="GO" id="GO:0005975">
    <property type="term" value="P:carbohydrate metabolic process"/>
    <property type="evidence" value="ECO:0007669"/>
    <property type="project" value="InterPro"/>
</dbReference>
<dbReference type="Gene3D" id="2.60.120.200">
    <property type="match status" value="1"/>
</dbReference>
<name>A0A939BYA3_9ACTN</name>
<feature type="compositionally biased region" description="Polar residues" evidence="1">
    <location>
        <begin position="27"/>
        <end position="38"/>
    </location>
</feature>
<dbReference type="InterPro" id="IPR050546">
    <property type="entry name" value="Glycosyl_Hydrlase_16"/>
</dbReference>
<feature type="region of interest" description="Disordered" evidence="1">
    <location>
        <begin position="13"/>
        <end position="38"/>
    </location>
</feature>
<dbReference type="InterPro" id="IPR013320">
    <property type="entry name" value="ConA-like_dom_sf"/>
</dbReference>
<accession>A0A939BYA3</accession>
<dbReference type="AlphaFoldDB" id="A0A939BYA3"/>
<comment type="caution">
    <text evidence="3">The sequence shown here is derived from an EMBL/GenBank/DDBJ whole genome shotgun (WGS) entry which is preliminary data.</text>
</comment>
<feature type="domain" description="GH16" evidence="2">
    <location>
        <begin position="23"/>
        <end position="268"/>
    </location>
</feature>
<dbReference type="PROSITE" id="PS51762">
    <property type="entry name" value="GH16_2"/>
    <property type="match status" value="1"/>
</dbReference>
<dbReference type="Pfam" id="PF00722">
    <property type="entry name" value="Glyco_hydro_16"/>
    <property type="match status" value="1"/>
</dbReference>
<dbReference type="RefSeq" id="WP_205262322.1">
    <property type="nucleotide sequence ID" value="NZ_JAERWK010000026.1"/>
</dbReference>
<evidence type="ECO:0000259" key="2">
    <source>
        <dbReference type="PROSITE" id="PS51762"/>
    </source>
</evidence>
<evidence type="ECO:0000256" key="1">
    <source>
        <dbReference type="SAM" id="MobiDB-lite"/>
    </source>
</evidence>
<evidence type="ECO:0000313" key="4">
    <source>
        <dbReference type="Proteomes" id="UP000663792"/>
    </source>
</evidence>
<dbReference type="CDD" id="cd00413">
    <property type="entry name" value="Glyco_hydrolase_16"/>
    <property type="match status" value="1"/>
</dbReference>
<protein>
    <submittedName>
        <fullName evidence="3">Glycoside hydrolase family 16 protein</fullName>
    </submittedName>
</protein>
<keyword evidence="4" id="KW-1185">Reference proteome</keyword>
<dbReference type="SUPFAM" id="SSF49899">
    <property type="entry name" value="Concanavalin A-like lectins/glucanases"/>
    <property type="match status" value="1"/>
</dbReference>
<reference evidence="3" key="1">
    <citation type="submission" date="2021-01" db="EMBL/GenBank/DDBJ databases">
        <title>YIM 132084 draft genome.</title>
        <authorList>
            <person name="An D."/>
        </authorList>
    </citation>
    <scope>NUCLEOTIDE SEQUENCE</scope>
    <source>
        <strain evidence="3">YIM 132084</strain>
    </source>
</reference>
<gene>
    <name evidence="3" type="ORF">JL106_18885</name>
</gene>
<proteinExistence type="predicted"/>
<dbReference type="GO" id="GO:0004553">
    <property type="term" value="F:hydrolase activity, hydrolyzing O-glycosyl compounds"/>
    <property type="evidence" value="ECO:0007669"/>
    <property type="project" value="InterPro"/>
</dbReference>
<dbReference type="Proteomes" id="UP000663792">
    <property type="component" value="Unassembled WGS sequence"/>
</dbReference>
<dbReference type="PANTHER" id="PTHR10963">
    <property type="entry name" value="GLYCOSYL HYDROLASE-RELATED"/>
    <property type="match status" value="1"/>
</dbReference>
<dbReference type="PANTHER" id="PTHR10963:SF60">
    <property type="entry name" value="GRAM-NEGATIVE BACTERIA-BINDING PROTEIN 1-RELATED"/>
    <property type="match status" value="1"/>
</dbReference>
<keyword evidence="3" id="KW-0378">Hydrolase</keyword>
<dbReference type="InterPro" id="IPR000757">
    <property type="entry name" value="Beta-glucanase-like"/>
</dbReference>